<organism evidence="2">
    <name type="scientific">marine metagenome</name>
    <dbReference type="NCBI Taxonomy" id="408172"/>
    <lineage>
        <taxon>unclassified sequences</taxon>
        <taxon>metagenomes</taxon>
        <taxon>ecological metagenomes</taxon>
    </lineage>
</organism>
<keyword evidence="1" id="KW-1133">Transmembrane helix</keyword>
<proteinExistence type="predicted"/>
<dbReference type="EMBL" id="UINC01046658">
    <property type="protein sequence ID" value="SVB54961.1"/>
    <property type="molecule type" value="Genomic_DNA"/>
</dbReference>
<feature type="transmembrane region" description="Helical" evidence="1">
    <location>
        <begin position="5"/>
        <end position="22"/>
    </location>
</feature>
<feature type="transmembrane region" description="Helical" evidence="1">
    <location>
        <begin position="28"/>
        <end position="48"/>
    </location>
</feature>
<accession>A0A382EYI4</accession>
<gene>
    <name evidence="2" type="ORF">METZ01_LOCUS207815</name>
</gene>
<keyword evidence="1" id="KW-0812">Transmembrane</keyword>
<sequence>GWKVLLRIALTSIVVTAVVWVVSESRLWVGIFNVISAVVVTSVVTTLVSMRSKSKVVIEDDLDIVSGDSPSFMTR</sequence>
<name>A0A382EYI4_9ZZZZ</name>
<keyword evidence="1" id="KW-0472">Membrane</keyword>
<evidence type="ECO:0000313" key="2">
    <source>
        <dbReference type="EMBL" id="SVB54961.1"/>
    </source>
</evidence>
<protein>
    <submittedName>
        <fullName evidence="2">Uncharacterized protein</fullName>
    </submittedName>
</protein>
<feature type="non-terminal residue" evidence="2">
    <location>
        <position position="1"/>
    </location>
</feature>
<evidence type="ECO:0000256" key="1">
    <source>
        <dbReference type="SAM" id="Phobius"/>
    </source>
</evidence>
<reference evidence="2" key="1">
    <citation type="submission" date="2018-05" db="EMBL/GenBank/DDBJ databases">
        <authorList>
            <person name="Lanie J.A."/>
            <person name="Ng W.-L."/>
            <person name="Kazmierczak K.M."/>
            <person name="Andrzejewski T.M."/>
            <person name="Davidsen T.M."/>
            <person name="Wayne K.J."/>
            <person name="Tettelin H."/>
            <person name="Glass J.I."/>
            <person name="Rusch D."/>
            <person name="Podicherti R."/>
            <person name="Tsui H.-C.T."/>
            <person name="Winkler M.E."/>
        </authorList>
    </citation>
    <scope>NUCLEOTIDE SEQUENCE</scope>
</reference>
<dbReference type="AlphaFoldDB" id="A0A382EYI4"/>